<dbReference type="AlphaFoldDB" id="A0A7J8PIF0"/>
<feature type="domain" description="Bifunctional inhibitor/plant lipid transfer protein/seed storage helical" evidence="4">
    <location>
        <begin position="13"/>
        <end position="104"/>
    </location>
</feature>
<evidence type="ECO:0000313" key="6">
    <source>
        <dbReference type="Proteomes" id="UP000593578"/>
    </source>
</evidence>
<evidence type="ECO:0000256" key="2">
    <source>
        <dbReference type="SAM" id="Phobius"/>
    </source>
</evidence>
<dbReference type="Gene3D" id="1.10.110.10">
    <property type="entry name" value="Plant lipid-transfer and hydrophobic proteins"/>
    <property type="match status" value="1"/>
</dbReference>
<dbReference type="CDD" id="cd00010">
    <property type="entry name" value="AAI_LTSS"/>
    <property type="match status" value="1"/>
</dbReference>
<feature type="transmembrane region" description="Helical" evidence="2">
    <location>
        <begin position="215"/>
        <end position="233"/>
    </location>
</feature>
<comment type="caution">
    <text evidence="5">The sequence shown here is derived from an EMBL/GenBank/DDBJ whole genome shotgun (WGS) entry which is preliminary data.</text>
</comment>
<evidence type="ECO:0000256" key="1">
    <source>
        <dbReference type="SAM" id="MobiDB-lite"/>
    </source>
</evidence>
<keyword evidence="2" id="KW-0812">Transmembrane</keyword>
<feature type="chain" id="PRO_5029778354" description="Bifunctional inhibitor/plant lipid transfer protein/seed storage helical domain-containing protein" evidence="3">
    <location>
        <begin position="16"/>
        <end position="234"/>
    </location>
</feature>
<dbReference type="InterPro" id="IPR053353">
    <property type="entry name" value="Plant_LTP_GPI-anchored"/>
</dbReference>
<dbReference type="PANTHER" id="PTHR35747:SF2">
    <property type="entry name" value="NON-SPECIFIC LIPID TRANSFER PROTEIN GPI-ANCHORED 25"/>
    <property type="match status" value="1"/>
</dbReference>
<proteinExistence type="predicted"/>
<feature type="region of interest" description="Disordered" evidence="1">
    <location>
        <begin position="173"/>
        <end position="194"/>
    </location>
</feature>
<dbReference type="Pfam" id="PF14368">
    <property type="entry name" value="LTP_2"/>
    <property type="match status" value="1"/>
</dbReference>
<dbReference type="EMBL" id="JABEZZ010000006">
    <property type="protein sequence ID" value="MBA0588622.1"/>
    <property type="molecule type" value="Genomic_DNA"/>
</dbReference>
<dbReference type="InterPro" id="IPR016140">
    <property type="entry name" value="Bifunc_inhib/LTP/seed_store"/>
</dbReference>
<feature type="signal peptide" evidence="3">
    <location>
        <begin position="1"/>
        <end position="15"/>
    </location>
</feature>
<organism evidence="5 6">
    <name type="scientific">Gossypium raimondii</name>
    <name type="common">Peruvian cotton</name>
    <name type="synonym">Gossypium klotzschianum subsp. raimondii</name>
    <dbReference type="NCBI Taxonomy" id="29730"/>
    <lineage>
        <taxon>Eukaryota</taxon>
        <taxon>Viridiplantae</taxon>
        <taxon>Streptophyta</taxon>
        <taxon>Embryophyta</taxon>
        <taxon>Tracheophyta</taxon>
        <taxon>Spermatophyta</taxon>
        <taxon>Magnoliopsida</taxon>
        <taxon>eudicotyledons</taxon>
        <taxon>Gunneridae</taxon>
        <taxon>Pentapetalae</taxon>
        <taxon>rosids</taxon>
        <taxon>malvids</taxon>
        <taxon>Malvales</taxon>
        <taxon>Malvaceae</taxon>
        <taxon>Malvoideae</taxon>
        <taxon>Gossypium</taxon>
    </lineage>
</organism>
<sequence>MAANIFILLLLGVAAQPLPPAPQQPGCVEELVAFSPCLPFVSDPPNNATDSVAPQCCDVFNSAFESGDGYCFCYILRQPRIFGFPLNRERVASLSSFCMAKNGVASLDSLCSSGAPALPPLPSTTDSGILKPFNSRKSVSSFPYSRLVYQLVPVQPANLAFCSSMANPYENYSTGLDNDSTSSPPESAVKSLTPPSSSVEEAVFSSATNQIYKHITWFLLGMVIFLLNLHSFLV</sequence>
<protein>
    <recommendedName>
        <fullName evidence="4">Bifunctional inhibitor/plant lipid transfer protein/seed storage helical domain-containing protein</fullName>
    </recommendedName>
</protein>
<dbReference type="InterPro" id="IPR036312">
    <property type="entry name" value="Bifun_inhib/LTP/seed_sf"/>
</dbReference>
<keyword evidence="3" id="KW-0732">Signal</keyword>
<reference evidence="5 6" key="1">
    <citation type="journal article" date="2019" name="Genome Biol. Evol.">
        <title>Insights into the evolution of the New World diploid cottons (Gossypium, subgenus Houzingenia) based on genome sequencing.</title>
        <authorList>
            <person name="Grover C.E."/>
            <person name="Arick M.A. 2nd"/>
            <person name="Thrash A."/>
            <person name="Conover J.L."/>
            <person name="Sanders W.S."/>
            <person name="Peterson D.G."/>
            <person name="Frelichowski J.E."/>
            <person name="Scheffler J.A."/>
            <person name="Scheffler B.E."/>
            <person name="Wendel J.F."/>
        </authorList>
    </citation>
    <scope>NUCLEOTIDE SEQUENCE [LARGE SCALE GENOMIC DNA]</scope>
    <source>
        <strain evidence="5">8</strain>
        <tissue evidence="5">Leaf</tissue>
    </source>
</reference>
<evidence type="ECO:0000256" key="3">
    <source>
        <dbReference type="SAM" id="SignalP"/>
    </source>
</evidence>
<dbReference type="SUPFAM" id="SSF47699">
    <property type="entry name" value="Bifunctional inhibitor/lipid-transfer protein/seed storage 2S albumin"/>
    <property type="match status" value="1"/>
</dbReference>
<keyword evidence="2" id="KW-0472">Membrane</keyword>
<feature type="compositionally biased region" description="Polar residues" evidence="1">
    <location>
        <begin position="173"/>
        <end position="185"/>
    </location>
</feature>
<accession>A0A7J8PIF0</accession>
<gene>
    <name evidence="5" type="ORF">Gorai_001717</name>
</gene>
<evidence type="ECO:0000313" key="5">
    <source>
        <dbReference type="EMBL" id="MBA0588622.1"/>
    </source>
</evidence>
<dbReference type="PANTHER" id="PTHR35747">
    <property type="entry name" value="BIFUNCTIONAL INHIBITOR/LIPID-TRANSFER PROTEIN/SEED STORAGE 2S ALBUMIN SUPERFAMILY PROTEIN"/>
    <property type="match status" value="1"/>
</dbReference>
<dbReference type="Proteomes" id="UP000593578">
    <property type="component" value="Unassembled WGS sequence"/>
</dbReference>
<evidence type="ECO:0000259" key="4">
    <source>
        <dbReference type="Pfam" id="PF14368"/>
    </source>
</evidence>
<name>A0A7J8PIF0_GOSRA</name>
<keyword evidence="2" id="KW-1133">Transmembrane helix</keyword>